<dbReference type="GO" id="GO:0042973">
    <property type="term" value="F:glucan endo-1,3-beta-D-glucosidase activity"/>
    <property type="evidence" value="ECO:0007669"/>
    <property type="project" value="UniProtKB-EC"/>
</dbReference>
<keyword evidence="5" id="KW-0378">Hydrolase</keyword>
<comment type="catalytic activity">
    <reaction evidence="1">
        <text>Hydrolysis of (1-&gt;3)-beta-D-glucosidic linkages in (1-&gt;3)-beta-D-glucans.</text>
        <dbReference type="EC" id="3.2.1.39"/>
    </reaction>
</comment>
<evidence type="ECO:0000256" key="5">
    <source>
        <dbReference type="ARBA" id="ARBA00022801"/>
    </source>
</evidence>
<keyword evidence="8" id="KW-0812">Transmembrane</keyword>
<keyword evidence="9" id="KW-1185">Reference proteome</keyword>
<sequence>MGLELFRCGCVRFGARIQLSCAVPLRIPIAPTQKPPFSFSTPVPPLHIPFILLPFLGPRCRNMEPVWTCSSLRSFLPFCFLSFILYLDFGGGVMVQAFVGTFGVNYGRVADNIPTPEGAVTLLKAAKIRNVKIYDADHTVLQAFSGSGIDVVVCIPNENLIDFSVNEERPLEWIKVNVQPFLPDTHIRGIAVGNEILEGADQNIAEALVGAFKNVYSSLDRLQLADSIEVLTPHSQAVFANSYPPSSCVFKETVLPFMLPLLEFSSKIGSHFYINVYPFLAYKNDPEHIDIKYALFQSNPGVYDAKTDLHYDNMLDAEIDAVYAALESVGYDKMEVRVSETGWASEGDEGEAGANPHNARTYNFNLYKRLLKKKGTPLRPKIPVRVFLFALFNENLKPGPSSERHYGLFKADGSVAYNMGFTGLRSSDGSSSLLSLKGIGSQGWLVPYSFVLSVCAATLLMVLTT</sequence>
<keyword evidence="8" id="KW-0472">Membrane</keyword>
<evidence type="ECO:0000256" key="2">
    <source>
        <dbReference type="ARBA" id="ARBA00008773"/>
    </source>
</evidence>
<accession>A0AB40B3A9</accession>
<dbReference type="GO" id="GO:0005975">
    <property type="term" value="P:carbohydrate metabolic process"/>
    <property type="evidence" value="ECO:0007669"/>
    <property type="project" value="InterPro"/>
</dbReference>
<evidence type="ECO:0000256" key="7">
    <source>
        <dbReference type="RuleBase" id="RU004335"/>
    </source>
</evidence>
<dbReference type="Proteomes" id="UP001515500">
    <property type="component" value="Chromosome 4"/>
</dbReference>
<dbReference type="SUPFAM" id="SSF51445">
    <property type="entry name" value="(Trans)glycosidases"/>
    <property type="match status" value="1"/>
</dbReference>
<dbReference type="RefSeq" id="XP_039121557.1">
    <property type="nucleotide sequence ID" value="XM_039265623.1"/>
</dbReference>
<evidence type="ECO:0000256" key="4">
    <source>
        <dbReference type="ARBA" id="ARBA00022729"/>
    </source>
</evidence>
<proteinExistence type="inferred from homology"/>
<keyword evidence="8" id="KW-1133">Transmembrane helix</keyword>
<keyword evidence="6" id="KW-0326">Glycosidase</keyword>
<evidence type="ECO:0000313" key="10">
    <source>
        <dbReference type="RefSeq" id="XP_039121557.1"/>
    </source>
</evidence>
<dbReference type="Pfam" id="PF00332">
    <property type="entry name" value="Glyco_hydro_17"/>
    <property type="match status" value="1"/>
</dbReference>
<dbReference type="Gene3D" id="3.20.20.80">
    <property type="entry name" value="Glycosidases"/>
    <property type="match status" value="1"/>
</dbReference>
<feature type="transmembrane region" description="Helical" evidence="8">
    <location>
        <begin position="444"/>
        <end position="463"/>
    </location>
</feature>
<dbReference type="EC" id="3.2.1.39" evidence="3"/>
<name>A0AB40B3A9_DIOCR</name>
<evidence type="ECO:0000313" key="9">
    <source>
        <dbReference type="Proteomes" id="UP001515500"/>
    </source>
</evidence>
<dbReference type="PANTHER" id="PTHR32227">
    <property type="entry name" value="GLUCAN ENDO-1,3-BETA-GLUCOSIDASE BG1-RELATED-RELATED"/>
    <property type="match status" value="1"/>
</dbReference>
<dbReference type="InterPro" id="IPR017853">
    <property type="entry name" value="GH"/>
</dbReference>
<organism evidence="9 10">
    <name type="scientific">Dioscorea cayennensis subsp. rotundata</name>
    <name type="common">White Guinea yam</name>
    <name type="synonym">Dioscorea rotundata</name>
    <dbReference type="NCBI Taxonomy" id="55577"/>
    <lineage>
        <taxon>Eukaryota</taxon>
        <taxon>Viridiplantae</taxon>
        <taxon>Streptophyta</taxon>
        <taxon>Embryophyta</taxon>
        <taxon>Tracheophyta</taxon>
        <taxon>Spermatophyta</taxon>
        <taxon>Magnoliopsida</taxon>
        <taxon>Liliopsida</taxon>
        <taxon>Dioscoreales</taxon>
        <taxon>Dioscoreaceae</taxon>
        <taxon>Dioscorea</taxon>
    </lineage>
</organism>
<evidence type="ECO:0000256" key="1">
    <source>
        <dbReference type="ARBA" id="ARBA00000382"/>
    </source>
</evidence>
<dbReference type="InterPro" id="IPR044965">
    <property type="entry name" value="Glyco_hydro_17_plant"/>
</dbReference>
<dbReference type="GeneID" id="120258268"/>
<protein>
    <recommendedName>
        <fullName evidence="3">glucan endo-1,3-beta-D-glucosidase</fullName>
        <ecNumber evidence="3">3.2.1.39</ecNumber>
    </recommendedName>
</protein>
<evidence type="ECO:0000256" key="8">
    <source>
        <dbReference type="SAM" id="Phobius"/>
    </source>
</evidence>
<keyword evidence="4" id="KW-0732">Signal</keyword>
<dbReference type="AlphaFoldDB" id="A0AB40B3A9"/>
<dbReference type="FunFam" id="3.20.20.80:FF:000005">
    <property type="entry name" value="Glucan endo-1,3-beta-glucosidase 14"/>
    <property type="match status" value="1"/>
</dbReference>
<comment type="similarity">
    <text evidence="2 7">Belongs to the glycosyl hydrolase 17 family.</text>
</comment>
<reference evidence="10" key="1">
    <citation type="submission" date="2025-08" db="UniProtKB">
        <authorList>
            <consortium name="RefSeq"/>
        </authorList>
    </citation>
    <scope>IDENTIFICATION</scope>
</reference>
<gene>
    <name evidence="10" type="primary">LOC120258268</name>
</gene>
<dbReference type="InterPro" id="IPR000490">
    <property type="entry name" value="Glyco_hydro_17"/>
</dbReference>
<evidence type="ECO:0000256" key="3">
    <source>
        <dbReference type="ARBA" id="ARBA00012780"/>
    </source>
</evidence>
<evidence type="ECO:0000256" key="6">
    <source>
        <dbReference type="ARBA" id="ARBA00023295"/>
    </source>
</evidence>